<evidence type="ECO:0000313" key="7">
    <source>
        <dbReference type="EMBL" id="QTH64959.1"/>
    </source>
</evidence>
<comment type="catalytic activity">
    <reaction evidence="5">
        <text>phosphoethanolamine + S-adenosyl-L-methionine = N-methylethanolamine phosphate + S-adenosyl-L-homocysteine + H(+)</text>
        <dbReference type="Rhea" id="RHEA:20365"/>
        <dbReference type="ChEBI" id="CHEBI:15378"/>
        <dbReference type="ChEBI" id="CHEBI:57781"/>
        <dbReference type="ChEBI" id="CHEBI:57856"/>
        <dbReference type="ChEBI" id="CHEBI:58190"/>
        <dbReference type="ChEBI" id="CHEBI:59789"/>
        <dbReference type="EC" id="2.1.1.103"/>
    </reaction>
    <physiologicalReaction direction="left-to-right" evidence="5">
        <dbReference type="Rhea" id="RHEA:20366"/>
    </physiologicalReaction>
</comment>
<evidence type="ECO:0000256" key="2">
    <source>
        <dbReference type="ARBA" id="ARBA00022603"/>
    </source>
</evidence>
<evidence type="ECO:0000256" key="3">
    <source>
        <dbReference type="ARBA" id="ARBA00022679"/>
    </source>
</evidence>
<dbReference type="Gene3D" id="3.40.50.150">
    <property type="entry name" value="Vaccinia Virus protein VP39"/>
    <property type="match status" value="1"/>
</dbReference>
<gene>
    <name evidence="7" type="ORF">J1N51_05785</name>
</gene>
<evidence type="ECO:0000256" key="1">
    <source>
        <dbReference type="ARBA" id="ARBA00005189"/>
    </source>
</evidence>
<keyword evidence="3" id="KW-0808">Transferase</keyword>
<keyword evidence="2 7" id="KW-0489">Methyltransferase</keyword>
<dbReference type="Proteomes" id="UP000682739">
    <property type="component" value="Chromosome"/>
</dbReference>
<reference evidence="7" key="1">
    <citation type="submission" date="2021-03" db="EMBL/GenBank/DDBJ databases">
        <title>Description of Psychrosphaera ytuae sp. nov. isolated from deep sea sediment of South China Sea.</title>
        <authorList>
            <person name="Zhang J."/>
            <person name="Xu X.-D."/>
        </authorList>
    </citation>
    <scope>NUCLEOTIDE SEQUENCE</scope>
    <source>
        <strain evidence="7">MTZ26</strain>
    </source>
</reference>
<organism evidence="7 8">
    <name type="scientific">Psychrosphaera ytuae</name>
    <dbReference type="NCBI Taxonomy" id="2820710"/>
    <lineage>
        <taxon>Bacteria</taxon>
        <taxon>Pseudomonadati</taxon>
        <taxon>Pseudomonadota</taxon>
        <taxon>Gammaproteobacteria</taxon>
        <taxon>Alteromonadales</taxon>
        <taxon>Pseudoalteromonadaceae</taxon>
        <taxon>Psychrosphaera</taxon>
    </lineage>
</organism>
<proteinExistence type="predicted"/>
<evidence type="ECO:0000259" key="6">
    <source>
        <dbReference type="Pfam" id="PF13649"/>
    </source>
</evidence>
<sequence length="231" mass="26009">MKPAELGQKYDQIASWWQSYHQDSGYGVKYLCKALQFLLNPDRNSKQPNSQVQKSATQNSNNSLAALDVGCGAGGRFIKVLEEQGCSVTGIDVSQTMIELATFEHSLANDQGVLHRFIHADICDWQPDQSFDVIYAWDSIFHLPLQAQVPVLNKLCQCLKPGGVILYTFGNDIGEHMDTWEVSDEHSDVFYYSSVGINQNIETLMDNGLTVMHMELDQYPEKHVILIAQKH</sequence>
<accession>A0A975DE10</accession>
<dbReference type="SUPFAM" id="SSF53335">
    <property type="entry name" value="S-adenosyl-L-methionine-dependent methyltransferases"/>
    <property type="match status" value="1"/>
</dbReference>
<dbReference type="RefSeq" id="WP_208832994.1">
    <property type="nucleotide sequence ID" value="NZ_CP072110.1"/>
</dbReference>
<dbReference type="GO" id="GO:0000234">
    <property type="term" value="F:phosphoethanolamine N-methyltransferase activity"/>
    <property type="evidence" value="ECO:0007669"/>
    <property type="project" value="UniProtKB-EC"/>
</dbReference>
<comment type="pathway">
    <text evidence="4">Phospholipid metabolism.</text>
</comment>
<comment type="pathway">
    <text evidence="1">Lipid metabolism.</text>
</comment>
<feature type="domain" description="Methyltransferase" evidence="6">
    <location>
        <begin position="67"/>
        <end position="163"/>
    </location>
</feature>
<evidence type="ECO:0000256" key="5">
    <source>
        <dbReference type="ARBA" id="ARBA00047622"/>
    </source>
</evidence>
<dbReference type="InterPro" id="IPR041698">
    <property type="entry name" value="Methyltransf_25"/>
</dbReference>
<dbReference type="GO" id="GO:0032259">
    <property type="term" value="P:methylation"/>
    <property type="evidence" value="ECO:0007669"/>
    <property type="project" value="UniProtKB-KW"/>
</dbReference>
<name>A0A975DE10_9GAMM</name>
<keyword evidence="8" id="KW-1185">Reference proteome</keyword>
<dbReference type="Pfam" id="PF13649">
    <property type="entry name" value="Methyltransf_25"/>
    <property type="match status" value="1"/>
</dbReference>
<protein>
    <submittedName>
        <fullName evidence="7">Class I SAM-dependent methyltransferase</fullName>
    </submittedName>
</protein>
<dbReference type="AlphaFoldDB" id="A0A975DE10"/>
<dbReference type="CDD" id="cd02440">
    <property type="entry name" value="AdoMet_MTases"/>
    <property type="match status" value="1"/>
</dbReference>
<dbReference type="InterPro" id="IPR029063">
    <property type="entry name" value="SAM-dependent_MTases_sf"/>
</dbReference>
<dbReference type="PANTHER" id="PTHR44307">
    <property type="entry name" value="PHOSPHOETHANOLAMINE METHYLTRANSFERASE"/>
    <property type="match status" value="1"/>
</dbReference>
<evidence type="ECO:0000313" key="8">
    <source>
        <dbReference type="Proteomes" id="UP000682739"/>
    </source>
</evidence>
<evidence type="ECO:0000256" key="4">
    <source>
        <dbReference type="ARBA" id="ARBA00025707"/>
    </source>
</evidence>
<dbReference type="EMBL" id="CP072110">
    <property type="protein sequence ID" value="QTH64959.1"/>
    <property type="molecule type" value="Genomic_DNA"/>
</dbReference>
<dbReference type="PANTHER" id="PTHR44307:SF2">
    <property type="entry name" value="PHOSPHOETHANOLAMINE METHYLTRANSFERASE ISOFORM X1"/>
    <property type="match status" value="1"/>
</dbReference>
<dbReference type="KEGG" id="psym:J1N51_05785"/>